<protein>
    <submittedName>
        <fullName evidence="1">Uncharacterized protein</fullName>
    </submittedName>
</protein>
<evidence type="ECO:0000313" key="2">
    <source>
        <dbReference type="Proteomes" id="UP001218629"/>
    </source>
</evidence>
<evidence type="ECO:0000313" key="1">
    <source>
        <dbReference type="EMBL" id="WEB38114.1"/>
    </source>
</evidence>
<dbReference type="RefSeq" id="WP_275305843.1">
    <property type="nucleotide sequence ID" value="NZ_CP095749.1"/>
</dbReference>
<reference evidence="1 2" key="1">
    <citation type="submission" date="2022-03" db="EMBL/GenBank/DDBJ databases">
        <title>Streptomyces yunnanensis P86,complete genome.</title>
        <authorList>
            <person name="Chen S."/>
            <person name="Zhang Q."/>
        </authorList>
    </citation>
    <scope>NUCLEOTIDE SEQUENCE [LARGE SCALE GENOMIC DNA]</scope>
    <source>
        <strain evidence="1 2">P86</strain>
    </source>
</reference>
<name>A0ABY8A1L7_9ACTN</name>
<organism evidence="1 2">
    <name type="scientific">Streptomyces yunnanensis</name>
    <dbReference type="NCBI Taxonomy" id="156453"/>
    <lineage>
        <taxon>Bacteria</taxon>
        <taxon>Bacillati</taxon>
        <taxon>Actinomycetota</taxon>
        <taxon>Actinomycetes</taxon>
        <taxon>Kitasatosporales</taxon>
        <taxon>Streptomycetaceae</taxon>
        <taxon>Streptomyces</taxon>
    </lineage>
</organism>
<proteinExistence type="predicted"/>
<keyword evidence="2" id="KW-1185">Reference proteome</keyword>
<gene>
    <name evidence="1" type="ORF">MOV08_01515</name>
</gene>
<sequence>MNVTASFVDDQDEDGYIWIRRFEDEAQSEALYAAVYEHDRGKNEIGPVVLDLLIPQKTVVTGVVPTPASPLR</sequence>
<accession>A0ABY8A1L7</accession>
<dbReference type="Proteomes" id="UP001218629">
    <property type="component" value="Chromosome"/>
</dbReference>
<dbReference type="EMBL" id="CP095749">
    <property type="protein sequence ID" value="WEB38114.1"/>
    <property type="molecule type" value="Genomic_DNA"/>
</dbReference>